<feature type="region of interest" description="Disordered" evidence="1">
    <location>
        <begin position="172"/>
        <end position="198"/>
    </location>
</feature>
<accession>A0A1M4XSS8</accession>
<dbReference type="OrthoDB" id="1068986at2"/>
<reference evidence="3 4" key="1">
    <citation type="submission" date="2016-11" db="EMBL/GenBank/DDBJ databases">
        <authorList>
            <person name="Jaros S."/>
            <person name="Januszkiewicz K."/>
            <person name="Wedrychowicz H."/>
        </authorList>
    </citation>
    <scope>NUCLEOTIDE SEQUENCE [LARGE SCALE GENOMIC DNA]</scope>
    <source>
        <strain evidence="3 4">DSM 25660</strain>
    </source>
</reference>
<feature type="signal peptide" evidence="2">
    <location>
        <begin position="1"/>
        <end position="19"/>
    </location>
</feature>
<evidence type="ECO:0000313" key="4">
    <source>
        <dbReference type="Proteomes" id="UP000184147"/>
    </source>
</evidence>
<dbReference type="NCBIfam" id="TIGR01200">
    <property type="entry name" value="GLPGLI"/>
    <property type="match status" value="1"/>
</dbReference>
<dbReference type="RefSeq" id="WP_073361667.1">
    <property type="nucleotide sequence ID" value="NZ_FQVQ01000002.1"/>
</dbReference>
<dbReference type="InterPro" id="IPR005901">
    <property type="entry name" value="GLPGLI"/>
</dbReference>
<dbReference type="STRING" id="1124188.SAMN05444377_102166"/>
<keyword evidence="2" id="KW-0732">Signal</keyword>
<evidence type="ECO:0000256" key="1">
    <source>
        <dbReference type="SAM" id="MobiDB-lite"/>
    </source>
</evidence>
<gene>
    <name evidence="3" type="ORF">SAMN05444377_102166</name>
</gene>
<name>A0A1M4XSS8_9FLAO</name>
<proteinExistence type="predicted"/>
<evidence type="ECO:0000256" key="2">
    <source>
        <dbReference type="SAM" id="SignalP"/>
    </source>
</evidence>
<dbReference type="Proteomes" id="UP000184147">
    <property type="component" value="Unassembled WGS sequence"/>
</dbReference>
<dbReference type="EMBL" id="FQVQ01000002">
    <property type="protein sequence ID" value="SHE96531.1"/>
    <property type="molecule type" value="Genomic_DNA"/>
</dbReference>
<keyword evidence="4" id="KW-1185">Reference proteome</keyword>
<sequence length="311" mass="35490">MKNTIFLGLALCFSALALAQKDFQGMAVYESKTSTADFKSRFEGNKDMTPEMQKMIEERMKKMFEKTFVLQFDKQASIYKEEEKLDAPGQNGGGFRMMSSFMGGGGTYYKNVKDQMYTVDKEFMGKEFLVKDTLTHYKWQMTGETKQIGGYNCFKATCVIPASKTDFRNFRPKKKEETAAEPKKEEGTIEAKTEATAEKKQTRTNFMDDFDLPKDITITAWYTPEIPINQGPEGYWGLPGLILEVNDGKTIILCSKIVLNPKDKAEIKAPTNGKEVKQKEYDDIVLKKMEEFREMNGGPGGGRRMEMRFSR</sequence>
<protein>
    <submittedName>
        <fullName evidence="3">GLPGLI family protein</fullName>
    </submittedName>
</protein>
<organism evidence="3 4">
    <name type="scientific">Flavobacterium fontis</name>
    <dbReference type="NCBI Taxonomy" id="1124188"/>
    <lineage>
        <taxon>Bacteria</taxon>
        <taxon>Pseudomonadati</taxon>
        <taxon>Bacteroidota</taxon>
        <taxon>Flavobacteriia</taxon>
        <taxon>Flavobacteriales</taxon>
        <taxon>Flavobacteriaceae</taxon>
        <taxon>Flavobacterium</taxon>
    </lineage>
</organism>
<evidence type="ECO:0000313" key="3">
    <source>
        <dbReference type="EMBL" id="SHE96531.1"/>
    </source>
</evidence>
<dbReference type="Pfam" id="PF09697">
    <property type="entry name" value="Porph_ging"/>
    <property type="match status" value="1"/>
</dbReference>
<dbReference type="AlphaFoldDB" id="A0A1M4XSS8"/>
<feature type="chain" id="PRO_5012883523" evidence="2">
    <location>
        <begin position="20"/>
        <end position="311"/>
    </location>
</feature>